<organism evidence="5 6">
    <name type="scientific">Paramarasmius palmivorus</name>
    <dbReference type="NCBI Taxonomy" id="297713"/>
    <lineage>
        <taxon>Eukaryota</taxon>
        <taxon>Fungi</taxon>
        <taxon>Dikarya</taxon>
        <taxon>Basidiomycota</taxon>
        <taxon>Agaricomycotina</taxon>
        <taxon>Agaricomycetes</taxon>
        <taxon>Agaricomycetidae</taxon>
        <taxon>Agaricales</taxon>
        <taxon>Marasmiineae</taxon>
        <taxon>Marasmiaceae</taxon>
        <taxon>Paramarasmius</taxon>
    </lineage>
</organism>
<name>A0AAW0DLH7_9AGAR</name>
<keyword evidence="6" id="KW-1185">Reference proteome</keyword>
<comment type="caution">
    <text evidence="5">The sequence shown here is derived from an EMBL/GenBank/DDBJ whole genome shotgun (WGS) entry which is preliminary data.</text>
</comment>
<feature type="compositionally biased region" description="Basic and acidic residues" evidence="3">
    <location>
        <begin position="240"/>
        <end position="253"/>
    </location>
</feature>
<evidence type="ECO:0000259" key="4">
    <source>
        <dbReference type="PROSITE" id="PS51015"/>
    </source>
</evidence>
<dbReference type="PROSITE" id="PS51015">
    <property type="entry name" value="YDG"/>
    <property type="match status" value="1"/>
</dbReference>
<reference evidence="5 6" key="1">
    <citation type="submission" date="2024-01" db="EMBL/GenBank/DDBJ databases">
        <title>A draft genome for a cacao thread blight-causing isolate of Paramarasmius palmivorus.</title>
        <authorList>
            <person name="Baruah I.K."/>
            <person name="Bukari Y."/>
            <person name="Amoako-Attah I."/>
            <person name="Meinhardt L.W."/>
            <person name="Bailey B.A."/>
            <person name="Cohen S.P."/>
        </authorList>
    </citation>
    <scope>NUCLEOTIDE SEQUENCE [LARGE SCALE GENOMIC DNA]</scope>
    <source>
        <strain evidence="5 6">GH-12</strain>
    </source>
</reference>
<evidence type="ECO:0000313" key="6">
    <source>
        <dbReference type="Proteomes" id="UP001383192"/>
    </source>
</evidence>
<feature type="domain" description="YDG" evidence="4">
    <location>
        <begin position="22"/>
        <end position="170"/>
    </location>
</feature>
<accession>A0AAW0DLH7</accession>
<feature type="region of interest" description="Disordered" evidence="3">
    <location>
        <begin position="334"/>
        <end position="364"/>
    </location>
</feature>
<protein>
    <recommendedName>
        <fullName evidence="4">YDG domain-containing protein</fullName>
    </recommendedName>
</protein>
<gene>
    <name evidence="5" type="ORF">VNI00_004705</name>
</gene>
<dbReference type="EMBL" id="JAYKXP010000013">
    <property type="protein sequence ID" value="KAK7051205.1"/>
    <property type="molecule type" value="Genomic_DNA"/>
</dbReference>
<feature type="region of interest" description="Disordered" evidence="3">
    <location>
        <begin position="180"/>
        <end position="314"/>
    </location>
</feature>
<evidence type="ECO:0000256" key="1">
    <source>
        <dbReference type="ARBA" id="ARBA00023242"/>
    </source>
</evidence>
<feature type="compositionally biased region" description="Basic and acidic residues" evidence="3">
    <location>
        <begin position="335"/>
        <end position="352"/>
    </location>
</feature>
<dbReference type="InterPro" id="IPR015947">
    <property type="entry name" value="PUA-like_sf"/>
</dbReference>
<sequence>MSGFGTYSSDDTNYPRKCPPGYGNMGYKAGIYFESRDALVEAGLHSHRRHAIQGTRTWGAAAIILGDEYALVNDRFETPDEFLYTGLNPAEEAETDQDEKYWPNYYLIQSIKLGFPIRVIRRRFRRLVSKHAPKESDMEYRYDGLYQCHQRKYEYDRCRLVFIFCFRKIKECDPLFLNRKPKSPSFSPRKSTLSPALTSTKRRPERPSQVTEKSTSKKALPTEYAKSNDTQPLAKKTKRRYSDECDREEDTKRSRTATGKASANPKKTIKAKPLDGPGTQRSAQKRDTERVKASNVEEADRNQPQAISLNKKASKVYNRARSLSVDDTLLSRAIDYPRNKPTPKETAVEPDAKIVSSRKSASKR</sequence>
<evidence type="ECO:0000256" key="3">
    <source>
        <dbReference type="SAM" id="MobiDB-lite"/>
    </source>
</evidence>
<dbReference type="Gene3D" id="2.30.280.10">
    <property type="entry name" value="SRA-YDG"/>
    <property type="match status" value="1"/>
</dbReference>
<dbReference type="InterPro" id="IPR036987">
    <property type="entry name" value="SRA-YDG_sf"/>
</dbReference>
<dbReference type="Pfam" id="PF02182">
    <property type="entry name" value="SAD_SRA"/>
    <property type="match status" value="1"/>
</dbReference>
<evidence type="ECO:0000256" key="2">
    <source>
        <dbReference type="PROSITE-ProRule" id="PRU00358"/>
    </source>
</evidence>
<evidence type="ECO:0000313" key="5">
    <source>
        <dbReference type="EMBL" id="KAK7051205.1"/>
    </source>
</evidence>
<proteinExistence type="predicted"/>
<keyword evidence="1 2" id="KW-0539">Nucleus</keyword>
<dbReference type="SUPFAM" id="SSF88697">
    <property type="entry name" value="PUA domain-like"/>
    <property type="match status" value="1"/>
</dbReference>
<dbReference type="GO" id="GO:0005634">
    <property type="term" value="C:nucleus"/>
    <property type="evidence" value="ECO:0007669"/>
    <property type="project" value="UniProtKB-SubCell"/>
</dbReference>
<dbReference type="InterPro" id="IPR003105">
    <property type="entry name" value="SRA_YDG"/>
</dbReference>
<dbReference type="AlphaFoldDB" id="A0AAW0DLH7"/>
<comment type="subcellular location">
    <subcellularLocation>
        <location evidence="2">Nucleus</location>
    </subcellularLocation>
</comment>
<dbReference type="Proteomes" id="UP001383192">
    <property type="component" value="Unassembled WGS sequence"/>
</dbReference>